<accession>A0ABW2Q868</accession>
<dbReference type="Proteomes" id="UP001596455">
    <property type="component" value="Unassembled WGS sequence"/>
</dbReference>
<name>A0ABW2Q868_9MICO</name>
<dbReference type="Pfam" id="PF13469">
    <property type="entry name" value="Sulfotransfer_3"/>
    <property type="match status" value="1"/>
</dbReference>
<protein>
    <submittedName>
        <fullName evidence="1">Sulfotransferase</fullName>
    </submittedName>
</protein>
<sequence>MGIYILGMHRSGTSAYARTVGRMVGFEESEAEVKRTNARGQWENVPLRHANDRLLKMAGSDWSTPADDLEEVLAAATGDRERAERLRQVHRRLGPEPWVWKDPRNCLTLPAWLAIDPQPAHFTVTVRHPLEVARSLQSRNGFPLLFGAALWERYNRSLIRSLDGRRALFISFNTLLSHPARTIAKTRDWLDRAGYRIVEEDPSDQVDGQLRHSAESDDPDELAAAGLTTAQIDLYRALLTLDGNEHAVDAGEVLSYDESQTTSALLGTRRQMLSISMVIASYKRRLRWARYPGASARRALRRIGARP</sequence>
<gene>
    <name evidence="1" type="ORF">ACFQQL_05915</name>
</gene>
<proteinExistence type="predicted"/>
<comment type="caution">
    <text evidence="1">The sequence shown here is derived from an EMBL/GenBank/DDBJ whole genome shotgun (WGS) entry which is preliminary data.</text>
</comment>
<keyword evidence="2" id="KW-1185">Reference proteome</keyword>
<evidence type="ECO:0000313" key="2">
    <source>
        <dbReference type="Proteomes" id="UP001596455"/>
    </source>
</evidence>
<dbReference type="EMBL" id="JBHTCQ010000001">
    <property type="protein sequence ID" value="MFC7404638.1"/>
    <property type="molecule type" value="Genomic_DNA"/>
</dbReference>
<dbReference type="InterPro" id="IPR027417">
    <property type="entry name" value="P-loop_NTPase"/>
</dbReference>
<organism evidence="1 2">
    <name type="scientific">Georgenia alba</name>
    <dbReference type="NCBI Taxonomy" id="2233858"/>
    <lineage>
        <taxon>Bacteria</taxon>
        <taxon>Bacillati</taxon>
        <taxon>Actinomycetota</taxon>
        <taxon>Actinomycetes</taxon>
        <taxon>Micrococcales</taxon>
        <taxon>Bogoriellaceae</taxon>
        <taxon>Georgenia</taxon>
    </lineage>
</organism>
<evidence type="ECO:0000313" key="1">
    <source>
        <dbReference type="EMBL" id="MFC7404638.1"/>
    </source>
</evidence>
<dbReference type="SUPFAM" id="SSF52540">
    <property type="entry name" value="P-loop containing nucleoside triphosphate hydrolases"/>
    <property type="match status" value="1"/>
</dbReference>
<dbReference type="Gene3D" id="3.40.50.300">
    <property type="entry name" value="P-loop containing nucleotide triphosphate hydrolases"/>
    <property type="match status" value="1"/>
</dbReference>
<reference evidence="2" key="1">
    <citation type="journal article" date="2019" name="Int. J. Syst. Evol. Microbiol.">
        <title>The Global Catalogue of Microorganisms (GCM) 10K type strain sequencing project: providing services to taxonomists for standard genome sequencing and annotation.</title>
        <authorList>
            <consortium name="The Broad Institute Genomics Platform"/>
            <consortium name="The Broad Institute Genome Sequencing Center for Infectious Disease"/>
            <person name="Wu L."/>
            <person name="Ma J."/>
        </authorList>
    </citation>
    <scope>NUCLEOTIDE SEQUENCE [LARGE SCALE GENOMIC DNA]</scope>
    <source>
        <strain evidence="2">JCM 1490</strain>
    </source>
</reference>
<dbReference type="RefSeq" id="WP_382392224.1">
    <property type="nucleotide sequence ID" value="NZ_JBHTCQ010000001.1"/>
</dbReference>